<evidence type="ECO:0000259" key="1">
    <source>
        <dbReference type="Pfam" id="PF16586"/>
    </source>
</evidence>
<proteinExistence type="predicted"/>
<protein>
    <recommendedName>
        <fullName evidence="1">DUF5060 domain-containing protein</fullName>
    </recommendedName>
</protein>
<sequence length="713" mass="84108">MRFLLFVLPFITVFTFAQNVQELNFIFINQNTQHVGKNEKLELGLSLPDSILRQITQYLRSRPHQRTGLNPFVEWDVNIKANFTHINSGEKYTAYGFWYTEMERDMNLNRWKDLDTDLPFRVRFAPTETGKWNVELEVFIKQELFYSTPSKEFEVVNSDAKGYVTLNKETQYLERDGKTIIPTGVNIPMPSNKNNLDYSLTPEETLDVAAWEEYRNMITKYIDQGGEYFRFFLHPSSTDIEFEEVGNYQNRQNHAWELDQLLALCEKNNTLIHFNLMYHTFFMKLGDYHQFRYDFTNNWPDENLWPYKDPNKISGYAKILNSDTPSDMFLTKTGMRYLKQRVRYILSRWGYSTSLLNIELLCEPWHVNENPHENDRPYDDLTPAGDTARKAIYEYHKQMSSYILDSLEHRQHLLSAVGRFPVGKTHIYSHLTEKDPNVIDSTWYLDNIDLIIISYYSDSPEKLIFSKPNKNNECDPDENSMACTVKRLKDTYGKPVLMGESDHGDGTHMCSDYQGHYIDIMRYPYTGVIGHLIWAAFIVNEEKNRNEMESWPRIIAAKDYYNSKFFINLINKKTELGREKSKFKGSKKDIVETQYIIGQQKEIAAGYVYNRTFNVNTANREEIKNIDSTRCAMYDETYTQPIDVTWKPQRLHVEGLKAFSKYRIIFYDFVNQSFIFQAELRTTLFGKLKIVHPKLVPAKSENPLLWYRIEKIN</sequence>
<dbReference type="AlphaFoldDB" id="A0A2I0R4F5"/>
<evidence type="ECO:0000313" key="3">
    <source>
        <dbReference type="Proteomes" id="UP000236654"/>
    </source>
</evidence>
<accession>A0A2I0R4F5</accession>
<organism evidence="2 3">
    <name type="scientific">Brumimicrobium salinarum</name>
    <dbReference type="NCBI Taxonomy" id="2058658"/>
    <lineage>
        <taxon>Bacteria</taxon>
        <taxon>Pseudomonadati</taxon>
        <taxon>Bacteroidota</taxon>
        <taxon>Flavobacteriia</taxon>
        <taxon>Flavobacteriales</taxon>
        <taxon>Crocinitomicaceae</taxon>
        <taxon>Brumimicrobium</taxon>
    </lineage>
</organism>
<dbReference type="Pfam" id="PF16586">
    <property type="entry name" value="DUF5060"/>
    <property type="match status" value="1"/>
</dbReference>
<feature type="domain" description="DUF5060" evidence="1">
    <location>
        <begin position="66"/>
        <end position="135"/>
    </location>
</feature>
<dbReference type="SUPFAM" id="SSF51445">
    <property type="entry name" value="(Trans)glycosidases"/>
    <property type="match status" value="1"/>
</dbReference>
<dbReference type="OrthoDB" id="9802444at2"/>
<dbReference type="Gene3D" id="3.20.20.80">
    <property type="entry name" value="Glycosidases"/>
    <property type="match status" value="1"/>
</dbReference>
<evidence type="ECO:0000313" key="2">
    <source>
        <dbReference type="EMBL" id="PKR81472.1"/>
    </source>
</evidence>
<comment type="caution">
    <text evidence="2">The sequence shown here is derived from an EMBL/GenBank/DDBJ whole genome shotgun (WGS) entry which is preliminary data.</text>
</comment>
<dbReference type="Gene3D" id="2.60.40.10">
    <property type="entry name" value="Immunoglobulins"/>
    <property type="match status" value="1"/>
</dbReference>
<dbReference type="RefSeq" id="WP_101333952.1">
    <property type="nucleotide sequence ID" value="NZ_PJNI01000003.1"/>
</dbReference>
<dbReference type="Proteomes" id="UP000236654">
    <property type="component" value="Unassembled WGS sequence"/>
</dbReference>
<dbReference type="EMBL" id="PJNI01000003">
    <property type="protein sequence ID" value="PKR81472.1"/>
    <property type="molecule type" value="Genomic_DNA"/>
</dbReference>
<gene>
    <name evidence="2" type="ORF">CW751_05310</name>
</gene>
<keyword evidence="3" id="KW-1185">Reference proteome</keyword>
<dbReference type="InterPro" id="IPR017853">
    <property type="entry name" value="GH"/>
</dbReference>
<dbReference type="InterPro" id="IPR032260">
    <property type="entry name" value="DUF5060"/>
</dbReference>
<dbReference type="InterPro" id="IPR013783">
    <property type="entry name" value="Ig-like_fold"/>
</dbReference>
<reference evidence="2 3" key="1">
    <citation type="submission" date="2017-12" db="EMBL/GenBank/DDBJ databases">
        <title>The draft genome sequence of Brumimicrobium saltpan LHR20.</title>
        <authorList>
            <person name="Do Z.-J."/>
            <person name="Luo H.-R."/>
        </authorList>
    </citation>
    <scope>NUCLEOTIDE SEQUENCE [LARGE SCALE GENOMIC DNA]</scope>
    <source>
        <strain evidence="2 3">LHR20</strain>
    </source>
</reference>
<name>A0A2I0R4F5_9FLAO</name>